<dbReference type="GeneID" id="54409740"/>
<reference evidence="2" key="1">
    <citation type="journal article" date="2020" name="Stud. Mycol.">
        <title>101 Dothideomycetes genomes: a test case for predicting lifestyles and emergence of pathogens.</title>
        <authorList>
            <person name="Haridas S."/>
            <person name="Albert R."/>
            <person name="Binder M."/>
            <person name="Bloem J."/>
            <person name="Labutti K."/>
            <person name="Salamov A."/>
            <person name="Andreopoulos B."/>
            <person name="Baker S."/>
            <person name="Barry K."/>
            <person name="Bills G."/>
            <person name="Bluhm B."/>
            <person name="Cannon C."/>
            <person name="Castanera R."/>
            <person name="Culley D."/>
            <person name="Daum C."/>
            <person name="Ezra D."/>
            <person name="Gonzalez J."/>
            <person name="Henrissat B."/>
            <person name="Kuo A."/>
            <person name="Liang C."/>
            <person name="Lipzen A."/>
            <person name="Lutzoni F."/>
            <person name="Magnuson J."/>
            <person name="Mondo S."/>
            <person name="Nolan M."/>
            <person name="Ohm R."/>
            <person name="Pangilinan J."/>
            <person name="Park H.-J."/>
            <person name="Ramirez L."/>
            <person name="Alfaro M."/>
            <person name="Sun H."/>
            <person name="Tritt A."/>
            <person name="Yoshinaga Y."/>
            <person name="Zwiers L.-H."/>
            <person name="Turgeon B."/>
            <person name="Goodwin S."/>
            <person name="Spatafora J."/>
            <person name="Crous P."/>
            <person name="Grigoriev I."/>
        </authorList>
    </citation>
    <scope>NUCLEOTIDE SEQUENCE</scope>
    <source>
        <strain evidence="2">CBS 119687</strain>
    </source>
</reference>
<keyword evidence="3" id="KW-1185">Reference proteome</keyword>
<name>A0A6A5ZUY6_9PLEO</name>
<evidence type="ECO:0000313" key="3">
    <source>
        <dbReference type="Proteomes" id="UP000799771"/>
    </source>
</evidence>
<accession>A0A6A5ZUY6</accession>
<evidence type="ECO:0000256" key="1">
    <source>
        <dbReference type="SAM" id="SignalP"/>
    </source>
</evidence>
<dbReference type="RefSeq" id="XP_033517854.1">
    <property type="nucleotide sequence ID" value="XM_033669308.1"/>
</dbReference>
<protein>
    <submittedName>
        <fullName evidence="2">Uncharacterized protein</fullName>
    </submittedName>
</protein>
<proteinExistence type="predicted"/>
<dbReference type="Proteomes" id="UP000799771">
    <property type="component" value="Unassembled WGS sequence"/>
</dbReference>
<dbReference type="EMBL" id="ML977527">
    <property type="protein sequence ID" value="KAF2123460.1"/>
    <property type="molecule type" value="Genomic_DNA"/>
</dbReference>
<feature type="signal peptide" evidence="1">
    <location>
        <begin position="1"/>
        <end position="18"/>
    </location>
</feature>
<evidence type="ECO:0000313" key="2">
    <source>
        <dbReference type="EMBL" id="KAF2123460.1"/>
    </source>
</evidence>
<sequence length="103" mass="11474">MHIKTLTIAVAMVTIVIAAPIPLHHTNTERLPNHPASTPDLGSKTLYLQSHETAMITGQGHVVDTSTMVPESDPEDMSLSCESLHAFVWWYLGRIWESVWLIV</sequence>
<dbReference type="AlphaFoldDB" id="A0A6A5ZUY6"/>
<keyword evidence="1" id="KW-0732">Signal</keyword>
<organism evidence="2 3">
    <name type="scientific">Dothidotthia symphoricarpi CBS 119687</name>
    <dbReference type="NCBI Taxonomy" id="1392245"/>
    <lineage>
        <taxon>Eukaryota</taxon>
        <taxon>Fungi</taxon>
        <taxon>Dikarya</taxon>
        <taxon>Ascomycota</taxon>
        <taxon>Pezizomycotina</taxon>
        <taxon>Dothideomycetes</taxon>
        <taxon>Pleosporomycetidae</taxon>
        <taxon>Pleosporales</taxon>
        <taxon>Dothidotthiaceae</taxon>
        <taxon>Dothidotthia</taxon>
    </lineage>
</organism>
<feature type="chain" id="PRO_5025427687" evidence="1">
    <location>
        <begin position="19"/>
        <end position="103"/>
    </location>
</feature>
<gene>
    <name evidence="2" type="ORF">P153DRAFT_371657</name>
</gene>